<keyword evidence="2" id="KW-0238">DNA-binding</keyword>
<keyword evidence="1" id="KW-0805">Transcription regulation</keyword>
<keyword evidence="3" id="KW-0804">Transcription</keyword>
<gene>
    <name evidence="5" type="ORF">C7A17_14625</name>
</gene>
<protein>
    <submittedName>
        <fullName evidence="5">MarR family transcriptional regulator</fullName>
    </submittedName>
</protein>
<dbReference type="Pfam" id="PF01047">
    <property type="entry name" value="MarR"/>
    <property type="match status" value="1"/>
</dbReference>
<dbReference type="PANTHER" id="PTHR42756:SF1">
    <property type="entry name" value="TRANSCRIPTIONAL REPRESSOR OF EMRAB OPERON"/>
    <property type="match status" value="1"/>
</dbReference>
<evidence type="ECO:0000256" key="1">
    <source>
        <dbReference type="ARBA" id="ARBA00023015"/>
    </source>
</evidence>
<dbReference type="InterPro" id="IPR036390">
    <property type="entry name" value="WH_DNA-bd_sf"/>
</dbReference>
<reference evidence="5 6" key="1">
    <citation type="submission" date="2018-03" db="EMBL/GenBank/DDBJ databases">
        <title>Complete genome sequence and methylome analysis of Pseudomonas mendocina NEB 698.</title>
        <authorList>
            <person name="Morgan R.D."/>
        </authorList>
    </citation>
    <scope>NUCLEOTIDE SEQUENCE [LARGE SCALE GENOMIC DNA]</scope>
    <source>
        <strain evidence="5 6">NEB698</strain>
    </source>
</reference>
<dbReference type="SUPFAM" id="SSF46785">
    <property type="entry name" value="Winged helix' DNA-binding domain"/>
    <property type="match status" value="1"/>
</dbReference>
<dbReference type="OrthoDB" id="8684664at2"/>
<dbReference type="STRING" id="1001585.MDS_4211"/>
<evidence type="ECO:0000256" key="3">
    <source>
        <dbReference type="ARBA" id="ARBA00023163"/>
    </source>
</evidence>
<dbReference type="Proteomes" id="UP000238327">
    <property type="component" value="Chromosome"/>
</dbReference>
<proteinExistence type="predicted"/>
<dbReference type="AlphaFoldDB" id="A0A2R3QQA1"/>
<evidence type="ECO:0000256" key="2">
    <source>
        <dbReference type="ARBA" id="ARBA00023125"/>
    </source>
</evidence>
<accession>A0A2R3QQA1</accession>
<feature type="domain" description="HTH marR-type" evidence="4">
    <location>
        <begin position="21"/>
        <end position="153"/>
    </location>
</feature>
<organism evidence="5 6">
    <name type="scientific">Ectopseudomonas mendocina</name>
    <name type="common">Pseudomonas mendocina</name>
    <dbReference type="NCBI Taxonomy" id="300"/>
    <lineage>
        <taxon>Bacteria</taxon>
        <taxon>Pseudomonadati</taxon>
        <taxon>Pseudomonadota</taxon>
        <taxon>Gammaproteobacteria</taxon>
        <taxon>Pseudomonadales</taxon>
        <taxon>Pseudomonadaceae</taxon>
        <taxon>Ectopseudomonas</taxon>
    </lineage>
</organism>
<dbReference type="GO" id="GO:0003700">
    <property type="term" value="F:DNA-binding transcription factor activity"/>
    <property type="evidence" value="ECO:0007669"/>
    <property type="project" value="InterPro"/>
</dbReference>
<dbReference type="GO" id="GO:0003677">
    <property type="term" value="F:DNA binding"/>
    <property type="evidence" value="ECO:0007669"/>
    <property type="project" value="UniProtKB-KW"/>
</dbReference>
<evidence type="ECO:0000259" key="4">
    <source>
        <dbReference type="PROSITE" id="PS50995"/>
    </source>
</evidence>
<dbReference type="SMART" id="SM00347">
    <property type="entry name" value="HTH_MARR"/>
    <property type="match status" value="1"/>
</dbReference>
<evidence type="ECO:0000313" key="6">
    <source>
        <dbReference type="Proteomes" id="UP000238327"/>
    </source>
</evidence>
<dbReference type="PANTHER" id="PTHR42756">
    <property type="entry name" value="TRANSCRIPTIONAL REGULATOR, MARR"/>
    <property type="match status" value="1"/>
</dbReference>
<dbReference type="InterPro" id="IPR036388">
    <property type="entry name" value="WH-like_DNA-bd_sf"/>
</dbReference>
<dbReference type="InterPro" id="IPR000835">
    <property type="entry name" value="HTH_MarR-typ"/>
</dbReference>
<dbReference type="RefSeq" id="WP_106738694.1">
    <property type="nucleotide sequence ID" value="NZ_CP027657.1"/>
</dbReference>
<dbReference type="Gene3D" id="1.10.10.10">
    <property type="entry name" value="Winged helix-like DNA-binding domain superfamily/Winged helix DNA-binding domain"/>
    <property type="match status" value="1"/>
</dbReference>
<sequence length="158" mass="18567">MKVPKKRRNRYNPISEDFHKEEFPFYWLVRVHARYSMSMERLLKKVDLDIPRWRVLNILYETQDASISEISEFAVAKLSTITKIVYRMKDDGLVDTRQSDLDGRVTQVSITEKGRQAYFAMHEVTAELFHAGFKGMTEAQIRKLNQTLATMFDNLSEV</sequence>
<dbReference type="PROSITE" id="PS50995">
    <property type="entry name" value="HTH_MARR_2"/>
    <property type="match status" value="1"/>
</dbReference>
<name>A0A2R3QQA1_ECTME</name>
<dbReference type="EMBL" id="CP027657">
    <property type="protein sequence ID" value="AVO53945.1"/>
    <property type="molecule type" value="Genomic_DNA"/>
</dbReference>
<evidence type="ECO:0000313" key="5">
    <source>
        <dbReference type="EMBL" id="AVO53945.1"/>
    </source>
</evidence>